<keyword evidence="3" id="KW-1185">Reference proteome</keyword>
<dbReference type="PANTHER" id="PTHR34448:SF1">
    <property type="entry name" value="BLL6088 PROTEIN"/>
    <property type="match status" value="1"/>
</dbReference>
<dbReference type="STRING" id="1849968.A8C32_03450"/>
<accession>A0A1E5TAY9</accession>
<dbReference type="AlphaFoldDB" id="A0A1E5TAY9"/>
<dbReference type="Proteomes" id="UP000095713">
    <property type="component" value="Unassembled WGS sequence"/>
</dbReference>
<dbReference type="SUPFAM" id="SSF144052">
    <property type="entry name" value="Thermophilic metalloprotease-like"/>
    <property type="match status" value="1"/>
</dbReference>
<protein>
    <recommendedName>
        <fullName evidence="4">Leucyl aminopeptidase</fullName>
    </recommendedName>
</protein>
<comment type="caution">
    <text evidence="2">The sequence shown here is derived from an EMBL/GenBank/DDBJ whole genome shotgun (WGS) entry which is preliminary data.</text>
</comment>
<dbReference type="EMBL" id="MDJD01000034">
    <property type="protein sequence ID" value="OEK08521.1"/>
    <property type="molecule type" value="Genomic_DNA"/>
</dbReference>
<dbReference type="InterPro" id="IPR058739">
    <property type="entry name" value="NicX"/>
</dbReference>
<dbReference type="GO" id="GO:0046872">
    <property type="term" value="F:metal ion binding"/>
    <property type="evidence" value="ECO:0007669"/>
    <property type="project" value="UniProtKB-KW"/>
</dbReference>
<organism evidence="2 3">
    <name type="scientific">Flavivirga aquatica</name>
    <dbReference type="NCBI Taxonomy" id="1849968"/>
    <lineage>
        <taxon>Bacteria</taxon>
        <taxon>Pseudomonadati</taxon>
        <taxon>Bacteroidota</taxon>
        <taxon>Flavobacteriia</taxon>
        <taxon>Flavobacteriales</taxon>
        <taxon>Flavobacteriaceae</taxon>
        <taxon>Flavivirga</taxon>
    </lineage>
</organism>
<evidence type="ECO:0000313" key="3">
    <source>
        <dbReference type="Proteomes" id="UP000095713"/>
    </source>
</evidence>
<evidence type="ECO:0008006" key="4">
    <source>
        <dbReference type="Google" id="ProtNLM"/>
    </source>
</evidence>
<name>A0A1E5TAY9_9FLAO</name>
<dbReference type="Pfam" id="PF26233">
    <property type="entry name" value="NicX"/>
    <property type="match status" value="1"/>
</dbReference>
<proteinExistence type="predicted"/>
<reference evidence="2 3" key="1">
    <citation type="submission" date="2016-05" db="EMBL/GenBank/DDBJ databases">
        <title>Draft Genome Sequence of Algibacter sp. Strain SK-16 Isolated from the Surface Water of Aburatsubo Inlet.</title>
        <authorList>
            <person name="Wong S.-K."/>
            <person name="Yoshizawa S."/>
            <person name="Nakajima Y."/>
            <person name="Ogura Y."/>
            <person name="Tetsuya H."/>
            <person name="Hamasaki K."/>
        </authorList>
    </citation>
    <scope>NUCLEOTIDE SEQUENCE [LARGE SCALE GENOMIC DNA]</scope>
    <source>
        <strain evidence="2 3">SK-16</strain>
    </source>
</reference>
<keyword evidence="1" id="KW-0479">Metal-binding</keyword>
<evidence type="ECO:0000313" key="2">
    <source>
        <dbReference type="EMBL" id="OEK08521.1"/>
    </source>
</evidence>
<sequence length="362" mass="40630">MIKGSKYWFSFSQTNFMTKEQQVLALDFSKTLIEEMFQVKKGETVAITVDLGSKRYIVEALAKATQDIGGLPLLMWIPKAKKDSQAGMKDWPSEALTAALCKADVWIEANSVVLLYSDIWETAMRDNKNLRYLIIADSSIGSLHRVFTGFDVQSLKLLLSKVIEMVKVSKTVRITSENGTDVSYDIDLNYAFDFDDGDFSIPKFGTAPGFVNIVPKLNSMNGIIVFDHLQHTNNTSKVKFVVKNSNIVDISGGEDANKFKTYISSFEDENMYKISHNMLGFNPKVRELTHELVEDERIWGGVDFGFGYTSPMDMPPLGQIAKSHFDGIVSNTSIYFDAIKITDNGHVCHKDLRPLADKLLNN</sequence>
<gene>
    <name evidence="2" type="ORF">A8C32_03450</name>
</gene>
<dbReference type="InterPro" id="IPR052170">
    <property type="entry name" value="M29_Exopeptidase"/>
</dbReference>
<evidence type="ECO:0000256" key="1">
    <source>
        <dbReference type="ARBA" id="ARBA00022723"/>
    </source>
</evidence>
<dbReference type="PANTHER" id="PTHR34448">
    <property type="entry name" value="AMINOPEPTIDASE"/>
    <property type="match status" value="1"/>
</dbReference>